<dbReference type="Ensembl" id="ENSSRHT00000032184.1">
    <property type="protein sequence ID" value="ENSSRHP00000031271.1"/>
    <property type="gene ID" value="ENSSRHG00000016166.1"/>
</dbReference>
<evidence type="ECO:0000313" key="4">
    <source>
        <dbReference type="Proteomes" id="UP000472270"/>
    </source>
</evidence>
<dbReference type="PANTHER" id="PTHR24252:SF7">
    <property type="entry name" value="HYALIN"/>
    <property type="match status" value="1"/>
</dbReference>
<evidence type="ECO:0000259" key="2">
    <source>
        <dbReference type="Pfam" id="PF00089"/>
    </source>
</evidence>
<feature type="domain" description="Peptidase S1" evidence="2">
    <location>
        <begin position="14"/>
        <end position="60"/>
    </location>
</feature>
<evidence type="ECO:0000256" key="1">
    <source>
        <dbReference type="ARBA" id="ARBA00023157"/>
    </source>
</evidence>
<sequence>MLILCGQAPLNTRIVGGVNAPDGSWPWQVSLHRSGYHFCGGSLINNEWVLTATRVSGGPEQRLPFWHQQLDHRLGR</sequence>
<dbReference type="SUPFAM" id="SSF50494">
    <property type="entry name" value="Trypsin-like serine proteases"/>
    <property type="match status" value="1"/>
</dbReference>
<evidence type="ECO:0000313" key="3">
    <source>
        <dbReference type="Ensembl" id="ENSSRHP00000031271.1"/>
    </source>
</evidence>
<keyword evidence="1" id="KW-1015">Disulfide bond</keyword>
<protein>
    <recommendedName>
        <fullName evidence="2">Peptidase S1 domain-containing protein</fullName>
    </recommendedName>
</protein>
<reference evidence="3" key="1">
    <citation type="submission" date="2025-08" db="UniProtKB">
        <authorList>
            <consortium name="Ensembl"/>
        </authorList>
    </citation>
    <scope>IDENTIFICATION</scope>
</reference>
<proteinExistence type="predicted"/>
<dbReference type="InterPro" id="IPR043504">
    <property type="entry name" value="Peptidase_S1_PA_chymotrypsin"/>
</dbReference>
<dbReference type="GO" id="GO:0006508">
    <property type="term" value="P:proteolysis"/>
    <property type="evidence" value="ECO:0007669"/>
    <property type="project" value="InterPro"/>
</dbReference>
<dbReference type="InterPro" id="IPR001254">
    <property type="entry name" value="Trypsin_dom"/>
</dbReference>
<accession>A0A673I021</accession>
<name>A0A673I021_9TELE</name>
<dbReference type="GO" id="GO:0004252">
    <property type="term" value="F:serine-type endopeptidase activity"/>
    <property type="evidence" value="ECO:0007669"/>
    <property type="project" value="InterPro"/>
</dbReference>
<dbReference type="Gene3D" id="2.40.10.10">
    <property type="entry name" value="Trypsin-like serine proteases"/>
    <property type="match status" value="1"/>
</dbReference>
<keyword evidence="4" id="KW-1185">Reference proteome</keyword>
<dbReference type="Proteomes" id="UP000472270">
    <property type="component" value="Unassembled WGS sequence"/>
</dbReference>
<dbReference type="Pfam" id="PF00089">
    <property type="entry name" value="Trypsin"/>
    <property type="match status" value="1"/>
</dbReference>
<reference evidence="3" key="2">
    <citation type="submission" date="2025-09" db="UniProtKB">
        <authorList>
            <consortium name="Ensembl"/>
        </authorList>
    </citation>
    <scope>IDENTIFICATION</scope>
</reference>
<dbReference type="PANTHER" id="PTHR24252">
    <property type="entry name" value="ACROSIN-RELATED"/>
    <property type="match status" value="1"/>
</dbReference>
<dbReference type="InterPro" id="IPR009003">
    <property type="entry name" value="Peptidase_S1_PA"/>
</dbReference>
<organism evidence="3 4">
    <name type="scientific">Sinocyclocheilus rhinocerous</name>
    <dbReference type="NCBI Taxonomy" id="307959"/>
    <lineage>
        <taxon>Eukaryota</taxon>
        <taxon>Metazoa</taxon>
        <taxon>Chordata</taxon>
        <taxon>Craniata</taxon>
        <taxon>Vertebrata</taxon>
        <taxon>Euteleostomi</taxon>
        <taxon>Actinopterygii</taxon>
        <taxon>Neopterygii</taxon>
        <taxon>Teleostei</taxon>
        <taxon>Ostariophysi</taxon>
        <taxon>Cypriniformes</taxon>
        <taxon>Cyprinidae</taxon>
        <taxon>Cyprininae</taxon>
        <taxon>Sinocyclocheilus</taxon>
    </lineage>
</organism>
<dbReference type="AlphaFoldDB" id="A0A673I021"/>